<sequence>MDFSDAKSVPYSYFHRGKTHFLSLYQINLFAVEDEGAGTSIIIYIFDEVE</sequence>
<dbReference type="EMBL" id="HACA01000273">
    <property type="protein sequence ID" value="CDW17634.1"/>
    <property type="molecule type" value="Transcribed_RNA"/>
</dbReference>
<reference evidence="1" key="1">
    <citation type="submission" date="2014-05" db="EMBL/GenBank/DDBJ databases">
        <authorList>
            <person name="Chronopoulou M."/>
        </authorList>
    </citation>
    <scope>NUCLEOTIDE SEQUENCE</scope>
    <source>
        <tissue evidence="1">Whole organism</tissue>
    </source>
</reference>
<protein>
    <submittedName>
        <fullName evidence="1">Uncharacterized protein</fullName>
    </submittedName>
</protein>
<accession>A0A0K2SVB5</accession>
<feature type="non-terminal residue" evidence="1">
    <location>
        <position position="50"/>
    </location>
</feature>
<evidence type="ECO:0000313" key="1">
    <source>
        <dbReference type="EMBL" id="CDW17634.1"/>
    </source>
</evidence>
<proteinExistence type="predicted"/>
<name>A0A0K2SVB5_LEPSM</name>
<dbReference type="AlphaFoldDB" id="A0A0K2SVB5"/>
<organism evidence="1">
    <name type="scientific">Lepeophtheirus salmonis</name>
    <name type="common">Salmon louse</name>
    <name type="synonym">Caligus salmonis</name>
    <dbReference type="NCBI Taxonomy" id="72036"/>
    <lineage>
        <taxon>Eukaryota</taxon>
        <taxon>Metazoa</taxon>
        <taxon>Ecdysozoa</taxon>
        <taxon>Arthropoda</taxon>
        <taxon>Crustacea</taxon>
        <taxon>Multicrustacea</taxon>
        <taxon>Hexanauplia</taxon>
        <taxon>Copepoda</taxon>
        <taxon>Siphonostomatoida</taxon>
        <taxon>Caligidae</taxon>
        <taxon>Lepeophtheirus</taxon>
    </lineage>
</organism>